<dbReference type="SUPFAM" id="SSF50978">
    <property type="entry name" value="WD40 repeat-like"/>
    <property type="match status" value="1"/>
</dbReference>
<dbReference type="InterPro" id="IPR036322">
    <property type="entry name" value="WD40_repeat_dom_sf"/>
</dbReference>
<dbReference type="Gene3D" id="2.130.10.10">
    <property type="entry name" value="YVTN repeat-like/Quinoprotein amine dehydrogenase"/>
    <property type="match status" value="1"/>
</dbReference>
<keyword evidence="2" id="KW-1185">Reference proteome</keyword>
<sequence length="181" mass="20266">MISCKSQVDKLKIVKDHRNLLVEAMFYYVMNQRFFKMSRKKDPPYFSRSVAAHVVVQPIKVYIMIGFGSMGHVIGGAVGGRLIASTLVQGDGTLLATDSYDGQARIWSKDGNIDSEWRVSSISTTNNTYKLSFTCNFQFIFSTTIDGKIKAWLYDNMGSRVDYSAPSHGCTTMPYNVDGSR</sequence>
<protein>
    <submittedName>
        <fullName evidence="1">Uncharacterized protein</fullName>
    </submittedName>
</protein>
<dbReference type="EMBL" id="CAKMRJ010005634">
    <property type="protein sequence ID" value="CAH1449840.1"/>
    <property type="molecule type" value="Genomic_DNA"/>
</dbReference>
<dbReference type="GO" id="GO:0006355">
    <property type="term" value="P:regulation of DNA-templated transcription"/>
    <property type="evidence" value="ECO:0007669"/>
    <property type="project" value="InterPro"/>
</dbReference>
<dbReference type="PANTHER" id="PTHR44083:SF2">
    <property type="entry name" value="TOPLESS-RELATED PROTEIN 3"/>
    <property type="match status" value="1"/>
</dbReference>
<name>A0AAU9PHC8_9ASTR</name>
<dbReference type="PANTHER" id="PTHR44083">
    <property type="entry name" value="TOPLESS-RELATED PROTEIN 1-RELATED"/>
    <property type="match status" value="1"/>
</dbReference>
<reference evidence="1 2" key="1">
    <citation type="submission" date="2022-01" db="EMBL/GenBank/DDBJ databases">
        <authorList>
            <person name="Xiong W."/>
            <person name="Schranz E."/>
        </authorList>
    </citation>
    <scope>NUCLEOTIDE SEQUENCE [LARGE SCALE GENOMIC DNA]</scope>
</reference>
<dbReference type="AlphaFoldDB" id="A0AAU9PHC8"/>
<dbReference type="InterPro" id="IPR027728">
    <property type="entry name" value="Topless_fam"/>
</dbReference>
<gene>
    <name evidence="1" type="ORF">LVIROSA_LOCUS35296</name>
</gene>
<dbReference type="InterPro" id="IPR015943">
    <property type="entry name" value="WD40/YVTN_repeat-like_dom_sf"/>
</dbReference>
<dbReference type="Proteomes" id="UP001157418">
    <property type="component" value="Unassembled WGS sequence"/>
</dbReference>
<proteinExistence type="predicted"/>
<organism evidence="1 2">
    <name type="scientific">Lactuca virosa</name>
    <dbReference type="NCBI Taxonomy" id="75947"/>
    <lineage>
        <taxon>Eukaryota</taxon>
        <taxon>Viridiplantae</taxon>
        <taxon>Streptophyta</taxon>
        <taxon>Embryophyta</taxon>
        <taxon>Tracheophyta</taxon>
        <taxon>Spermatophyta</taxon>
        <taxon>Magnoliopsida</taxon>
        <taxon>eudicotyledons</taxon>
        <taxon>Gunneridae</taxon>
        <taxon>Pentapetalae</taxon>
        <taxon>asterids</taxon>
        <taxon>campanulids</taxon>
        <taxon>Asterales</taxon>
        <taxon>Asteraceae</taxon>
        <taxon>Cichorioideae</taxon>
        <taxon>Cichorieae</taxon>
        <taxon>Lactucinae</taxon>
        <taxon>Lactuca</taxon>
    </lineage>
</organism>
<evidence type="ECO:0000313" key="1">
    <source>
        <dbReference type="EMBL" id="CAH1449840.1"/>
    </source>
</evidence>
<comment type="caution">
    <text evidence="1">The sequence shown here is derived from an EMBL/GenBank/DDBJ whole genome shotgun (WGS) entry which is preliminary data.</text>
</comment>
<accession>A0AAU9PHC8</accession>
<evidence type="ECO:0000313" key="2">
    <source>
        <dbReference type="Proteomes" id="UP001157418"/>
    </source>
</evidence>